<organism evidence="1 2">
    <name type="scientific">Streptomyces citrinus</name>
    <dbReference type="NCBI Taxonomy" id="3118173"/>
    <lineage>
        <taxon>Bacteria</taxon>
        <taxon>Bacillati</taxon>
        <taxon>Actinomycetota</taxon>
        <taxon>Actinomycetes</taxon>
        <taxon>Kitasatosporales</taxon>
        <taxon>Streptomycetaceae</taxon>
        <taxon>Streptomyces</taxon>
    </lineage>
</organism>
<evidence type="ECO:0000313" key="2">
    <source>
        <dbReference type="Proteomes" id="UP001432251"/>
    </source>
</evidence>
<name>A0ACD5AQ50_9ACTN</name>
<accession>A0ACD5AQ50</accession>
<geneLocation type="plasmid" evidence="1 2">
    <name>p1</name>
</geneLocation>
<keyword evidence="1" id="KW-0614">Plasmid</keyword>
<dbReference type="EMBL" id="CP146023">
    <property type="protein sequence ID" value="WWQ69338.1"/>
    <property type="molecule type" value="Genomic_DNA"/>
</dbReference>
<evidence type="ECO:0000313" key="1">
    <source>
        <dbReference type="EMBL" id="WWQ69338.1"/>
    </source>
</evidence>
<reference evidence="1" key="1">
    <citation type="journal article" date="2025" name="Int. J. Syst. Evol. Microbiol.">
        <title>Streptomyces citrinus sp. nov., with yellow diffusible pigment.</title>
        <authorList>
            <person name="He Y."/>
            <person name="Yang E."/>
            <person name="Xu J."/>
            <person name="Sun Y."/>
            <person name="Sun L."/>
        </authorList>
    </citation>
    <scope>NUCLEOTIDE SEQUENCE</scope>
    <source>
        <strain evidence="1">Q6</strain>
    </source>
</reference>
<proteinExistence type="predicted"/>
<gene>
    <name evidence="1" type="ORF">V2W30_39805</name>
</gene>
<sequence length="62" mass="7119">MVDRASCRVDCAPALRLLPVLLDVVLSTPAWLVWPFLPAERQKVVLEMVRELINWTYGTNRP</sequence>
<protein>
    <submittedName>
        <fullName evidence="1">Uncharacterized protein</fullName>
    </submittedName>
</protein>
<keyword evidence="2" id="KW-1185">Reference proteome</keyword>
<dbReference type="Proteomes" id="UP001432251">
    <property type="component" value="Plasmid p1"/>
</dbReference>